<reference evidence="6" key="1">
    <citation type="submission" date="2015-04" db="EMBL/GenBank/DDBJ databases">
        <title>Physiological reanalysis, assessment of diazotrophy, and genome sequences of multiple isolates of Streptomyces thermoautotrophicus.</title>
        <authorList>
            <person name="MacKellar D.C."/>
            <person name="Lieber L."/>
            <person name="Norman J."/>
            <person name="Bolger A."/>
            <person name="Tobin C."/>
            <person name="Murray J.W."/>
            <person name="Chang R."/>
            <person name="Ford T."/>
            <person name="Nguyen P.Q."/>
            <person name="Woodward J."/>
            <person name="Permingeat H."/>
            <person name="Joshi N.S."/>
            <person name="Silver P.A."/>
            <person name="Usadel B."/>
            <person name="Rutherford A.W."/>
            <person name="Friesen M."/>
            <person name="Prell J."/>
        </authorList>
    </citation>
    <scope>NUCLEOTIDE SEQUENCE [LARGE SCALE GENOMIC DNA]</scope>
    <source>
        <strain evidence="6">H1</strain>
    </source>
</reference>
<dbReference type="AlphaFoldDB" id="A0A132MU68"/>
<proteinExistence type="predicted"/>
<evidence type="ECO:0000313" key="5">
    <source>
        <dbReference type="EMBL" id="KWX01260.1"/>
    </source>
</evidence>
<keyword evidence="2" id="KW-0238">DNA-binding</keyword>
<dbReference type="InterPro" id="IPR011051">
    <property type="entry name" value="RmlC_Cupin_sf"/>
</dbReference>
<keyword evidence="3" id="KW-0804">Transcription</keyword>
<sequence length="259" mass="29436">MPQSFPRTAKLVSRATEECFQVGLVARGFAHVVQDGQECRLAEGDFVVHEAGRPLFWKLDGDWKLLVFTWPREAIALDHAQPQRVTARVFRGSTGLNRIIANVLTALAMTRPNVQTSNVARLAEQVGTLVVTAALEQCVDEAPEPEQPSDLFRAVQEYIEDNLDDPHLDPESIARAFFISTRTLHRLFARQGQTVSRWIRTRRLEKARRKLTSREARDRSITEIMIDCGFSDLALFSRAFRAEYGLSPREYRARHAFTA</sequence>
<gene>
    <name evidence="5" type="ORF">LI90_2288</name>
</gene>
<dbReference type="Pfam" id="PF12833">
    <property type="entry name" value="HTH_18"/>
    <property type="match status" value="1"/>
</dbReference>
<dbReference type="GO" id="GO:0043565">
    <property type="term" value="F:sequence-specific DNA binding"/>
    <property type="evidence" value="ECO:0007669"/>
    <property type="project" value="InterPro"/>
</dbReference>
<dbReference type="SUPFAM" id="SSF51182">
    <property type="entry name" value="RmlC-like cupins"/>
    <property type="match status" value="1"/>
</dbReference>
<dbReference type="SUPFAM" id="SSF46689">
    <property type="entry name" value="Homeodomain-like"/>
    <property type="match status" value="1"/>
</dbReference>
<dbReference type="Proteomes" id="UP000070188">
    <property type="component" value="Unassembled WGS sequence"/>
</dbReference>
<name>A0A132MU68_9ACTN</name>
<dbReference type="Gene3D" id="1.10.10.60">
    <property type="entry name" value="Homeodomain-like"/>
    <property type="match status" value="1"/>
</dbReference>
<dbReference type="Pfam" id="PF14525">
    <property type="entry name" value="AraC_binding_2"/>
    <property type="match status" value="1"/>
</dbReference>
<dbReference type="InterPro" id="IPR050204">
    <property type="entry name" value="AraC_XylS_family_regulators"/>
</dbReference>
<dbReference type="InterPro" id="IPR020449">
    <property type="entry name" value="Tscrpt_reg_AraC-type_HTH"/>
</dbReference>
<evidence type="ECO:0000256" key="3">
    <source>
        <dbReference type="ARBA" id="ARBA00023163"/>
    </source>
</evidence>
<accession>A0A132MU68</accession>
<dbReference type="STRING" id="1469144.LI90_2288"/>
<feature type="domain" description="HTH araC/xylS-type" evidence="4">
    <location>
        <begin position="153"/>
        <end position="254"/>
    </location>
</feature>
<dbReference type="GO" id="GO:0003700">
    <property type="term" value="F:DNA-binding transcription factor activity"/>
    <property type="evidence" value="ECO:0007669"/>
    <property type="project" value="InterPro"/>
</dbReference>
<evidence type="ECO:0000313" key="6">
    <source>
        <dbReference type="Proteomes" id="UP000070188"/>
    </source>
</evidence>
<protein>
    <submittedName>
        <fullName evidence="5">Transcriptional regulator</fullName>
    </submittedName>
</protein>
<dbReference type="PATRIC" id="fig|1469144.10.peg.2486"/>
<dbReference type="PRINTS" id="PR00032">
    <property type="entry name" value="HTHARAC"/>
</dbReference>
<evidence type="ECO:0000256" key="2">
    <source>
        <dbReference type="ARBA" id="ARBA00023125"/>
    </source>
</evidence>
<dbReference type="InterPro" id="IPR009057">
    <property type="entry name" value="Homeodomain-like_sf"/>
</dbReference>
<dbReference type="PANTHER" id="PTHR46796:SF6">
    <property type="entry name" value="ARAC SUBFAMILY"/>
    <property type="match status" value="1"/>
</dbReference>
<dbReference type="PANTHER" id="PTHR46796">
    <property type="entry name" value="HTH-TYPE TRANSCRIPTIONAL ACTIVATOR RHAS-RELATED"/>
    <property type="match status" value="1"/>
</dbReference>
<dbReference type="InterPro" id="IPR018060">
    <property type="entry name" value="HTH_AraC"/>
</dbReference>
<keyword evidence="6" id="KW-1185">Reference proteome</keyword>
<organism evidence="5 6">
    <name type="scientific">Carbonactinospora thermoautotrophica</name>
    <dbReference type="NCBI Taxonomy" id="1469144"/>
    <lineage>
        <taxon>Bacteria</taxon>
        <taxon>Bacillati</taxon>
        <taxon>Actinomycetota</taxon>
        <taxon>Actinomycetes</taxon>
        <taxon>Kitasatosporales</taxon>
        <taxon>Carbonactinosporaceae</taxon>
        <taxon>Carbonactinospora</taxon>
    </lineage>
</organism>
<evidence type="ECO:0000259" key="4">
    <source>
        <dbReference type="PROSITE" id="PS01124"/>
    </source>
</evidence>
<evidence type="ECO:0000256" key="1">
    <source>
        <dbReference type="ARBA" id="ARBA00023015"/>
    </source>
</evidence>
<dbReference type="SMART" id="SM00342">
    <property type="entry name" value="HTH_ARAC"/>
    <property type="match status" value="1"/>
</dbReference>
<keyword evidence="1" id="KW-0805">Transcription regulation</keyword>
<dbReference type="PROSITE" id="PS01124">
    <property type="entry name" value="HTH_ARAC_FAMILY_2"/>
    <property type="match status" value="1"/>
</dbReference>
<dbReference type="EMBL" id="LAXD01000001">
    <property type="protein sequence ID" value="KWX01260.1"/>
    <property type="molecule type" value="Genomic_DNA"/>
</dbReference>
<dbReference type="InterPro" id="IPR035418">
    <property type="entry name" value="AraC-bd_2"/>
</dbReference>
<comment type="caution">
    <text evidence="5">The sequence shown here is derived from an EMBL/GenBank/DDBJ whole genome shotgun (WGS) entry which is preliminary data.</text>
</comment>